<evidence type="ECO:0000256" key="1">
    <source>
        <dbReference type="SAM" id="SignalP"/>
    </source>
</evidence>
<evidence type="ECO:0000259" key="2">
    <source>
        <dbReference type="Pfam" id="PF19335"/>
    </source>
</evidence>
<dbReference type="Pfam" id="PF19335">
    <property type="entry name" value="HMBD"/>
    <property type="match status" value="3"/>
</dbReference>
<feature type="domain" description="Heavy metal binding" evidence="2">
    <location>
        <begin position="115"/>
        <end position="141"/>
    </location>
</feature>
<feature type="domain" description="Heavy metal binding" evidence="2">
    <location>
        <begin position="76"/>
        <end position="99"/>
    </location>
</feature>
<feature type="chain" id="PRO_5022122291" evidence="1">
    <location>
        <begin position="22"/>
        <end position="143"/>
    </location>
</feature>
<reference evidence="3 4" key="1">
    <citation type="journal article" date="2015" name="Stand. Genomic Sci.">
        <title>Genomic Encyclopedia of Bacterial and Archaeal Type Strains, Phase III: the genomes of soil and plant-associated and newly described type strains.</title>
        <authorList>
            <person name="Whitman W.B."/>
            <person name="Woyke T."/>
            <person name="Klenk H.P."/>
            <person name="Zhou Y."/>
            <person name="Lilburn T.G."/>
            <person name="Beck B.J."/>
            <person name="De Vos P."/>
            <person name="Vandamme P."/>
            <person name="Eisen J.A."/>
            <person name="Garrity G."/>
            <person name="Hugenholtz P."/>
            <person name="Kyrpides N.C."/>
        </authorList>
    </citation>
    <scope>NUCLEOTIDE SEQUENCE [LARGE SCALE GENOMIC DNA]</scope>
    <source>
        <strain evidence="3 4">CGMCC 1.7271</strain>
    </source>
</reference>
<keyword evidence="1" id="KW-0732">Signal</keyword>
<dbReference type="Proteomes" id="UP000316167">
    <property type="component" value="Unassembled WGS sequence"/>
</dbReference>
<sequence>MKAFKMLVMAALTIMTVSAHAQEKAGKKDTLKHVTLYSCPMHDTVAMKKPGNCPVCGMKLERSKKEQMKAAVTKNYSCPMHAEVTSNKPGKCSKCGMDLNLSPKEKMKREVMKTYSCPMHSDITSDKPGKCSKCGMDLKKKTN</sequence>
<feature type="signal peptide" evidence="1">
    <location>
        <begin position="1"/>
        <end position="21"/>
    </location>
</feature>
<accession>A0A562S952</accession>
<dbReference type="AlphaFoldDB" id="A0A562S952"/>
<comment type="caution">
    <text evidence="3">The sequence shown here is derived from an EMBL/GenBank/DDBJ whole genome shotgun (WGS) entry which is preliminary data.</text>
</comment>
<dbReference type="InterPro" id="IPR045800">
    <property type="entry name" value="HMBD"/>
</dbReference>
<keyword evidence="4" id="KW-1185">Reference proteome</keyword>
<evidence type="ECO:0000313" key="3">
    <source>
        <dbReference type="EMBL" id="TWI77703.1"/>
    </source>
</evidence>
<organism evidence="3 4">
    <name type="scientific">Lacibacter cauensis</name>
    <dbReference type="NCBI Taxonomy" id="510947"/>
    <lineage>
        <taxon>Bacteria</taxon>
        <taxon>Pseudomonadati</taxon>
        <taxon>Bacteroidota</taxon>
        <taxon>Chitinophagia</taxon>
        <taxon>Chitinophagales</taxon>
        <taxon>Chitinophagaceae</taxon>
        <taxon>Lacibacter</taxon>
    </lineage>
</organism>
<dbReference type="EMBL" id="VLLE01000009">
    <property type="protein sequence ID" value="TWI77703.1"/>
    <property type="molecule type" value="Genomic_DNA"/>
</dbReference>
<dbReference type="GO" id="GO:0046872">
    <property type="term" value="F:metal ion binding"/>
    <property type="evidence" value="ECO:0007669"/>
    <property type="project" value="InterPro"/>
</dbReference>
<proteinExistence type="predicted"/>
<protein>
    <submittedName>
        <fullName evidence="3">Cu(I)/Ag(I) efflux system membrane fusion protein</fullName>
    </submittedName>
</protein>
<evidence type="ECO:0000313" key="4">
    <source>
        <dbReference type="Proteomes" id="UP000316167"/>
    </source>
</evidence>
<name>A0A562S952_9BACT</name>
<feature type="domain" description="Heavy metal binding" evidence="2">
    <location>
        <begin position="37"/>
        <end position="61"/>
    </location>
</feature>
<gene>
    <name evidence="3" type="ORF">IQ13_4302</name>
</gene>